<dbReference type="OrthoDB" id="9780707at2"/>
<feature type="domain" description="Tetrapyrrole methylase" evidence="6">
    <location>
        <begin position="56"/>
        <end position="202"/>
    </location>
</feature>
<evidence type="ECO:0000256" key="4">
    <source>
        <dbReference type="ARBA" id="ARBA00022679"/>
    </source>
</evidence>
<dbReference type="GeneID" id="60201020"/>
<dbReference type="HOGENOM" id="CLU_031955_1_2_3"/>
<dbReference type="GO" id="GO:0009236">
    <property type="term" value="P:cobalamin biosynthetic process"/>
    <property type="evidence" value="ECO:0007669"/>
    <property type="project" value="UniProtKB-UniPathway"/>
</dbReference>
<evidence type="ECO:0000259" key="6">
    <source>
        <dbReference type="Pfam" id="PF00590"/>
    </source>
</evidence>
<dbReference type="NCBIfam" id="TIGR02467">
    <property type="entry name" value="CbiE"/>
    <property type="match status" value="1"/>
</dbReference>
<keyword evidence="4 7" id="KW-0808">Transferase</keyword>
<proteinExistence type="predicted"/>
<dbReference type="InterPro" id="IPR029063">
    <property type="entry name" value="SAM-dependent_MTases_sf"/>
</dbReference>
<dbReference type="UniPathway" id="UPA00148"/>
<dbReference type="InterPro" id="IPR050714">
    <property type="entry name" value="Cobalamin_biosynth_MTase"/>
</dbReference>
<dbReference type="Gene3D" id="3.30.950.10">
    <property type="entry name" value="Methyltransferase, Cobalt-precorrin-4 Transmethylase, Domain 2"/>
    <property type="match status" value="1"/>
</dbReference>
<dbReference type="CDD" id="cd11644">
    <property type="entry name" value="Precorrin-6Y-MT"/>
    <property type="match status" value="1"/>
</dbReference>
<dbReference type="SUPFAM" id="SSF53790">
    <property type="entry name" value="Tetrapyrrole methylase"/>
    <property type="match status" value="1"/>
</dbReference>
<accession>A2BXX5</accession>
<dbReference type="InterPro" id="IPR014008">
    <property type="entry name" value="Cbl_synth_MTase_CbiT"/>
</dbReference>
<dbReference type="eggNOG" id="COG2242">
    <property type="taxonomic scope" value="Bacteria"/>
</dbReference>
<sequence length="427" mass="48988">MSRIKRKIHVIGINSFEFLELPLKLQKLFKKTANIAVPNTYIGEIKLWAKNNTNNKEKLFFESKSDNKLIDWLKSQKTDVILFSRGDPLWFGIGRILLENFSKEELSFYPSNTCAQLAFSKLKISWQGAAYVSIHGRDSTKFIKAMKSKPSSIAVITDSNNCGLETIQHNLLELNLENYYDFWICEEIGFKNERIRKFSLKEKLPFDISNLNIAVLLKREKDLQREATPLFGLKDDTFKTFEDRPNLLTKREIRIQILADLELPENGAIWDIGAGCGSIGLEALKLRPNLKLFCIDKRIGSKELILENAKRLGVRPKDIFEEDINNLIDTNNIKSFKKARRIIIGGCDKNTKLRIINELSKDMNHGDIVSIPLIDIQTIKDLRETLKVNNFEVTLNLIQTYKSLSISGGIRMDPNNPVFLLKGRKLI</sequence>
<evidence type="ECO:0000256" key="1">
    <source>
        <dbReference type="ARBA" id="ARBA00004953"/>
    </source>
</evidence>
<dbReference type="Proteomes" id="UP000001589">
    <property type="component" value="Chromosome"/>
</dbReference>
<organism evidence="7 8">
    <name type="scientific">Prochlorococcus marinus (strain MIT 9515)</name>
    <dbReference type="NCBI Taxonomy" id="167542"/>
    <lineage>
        <taxon>Bacteria</taxon>
        <taxon>Bacillati</taxon>
        <taxon>Cyanobacteriota</taxon>
        <taxon>Cyanophyceae</taxon>
        <taxon>Synechococcales</taxon>
        <taxon>Prochlorococcaceae</taxon>
        <taxon>Prochlorococcus</taxon>
    </lineage>
</organism>
<evidence type="ECO:0000256" key="2">
    <source>
        <dbReference type="ARBA" id="ARBA00022573"/>
    </source>
</evidence>
<dbReference type="PANTHER" id="PTHR43182:SF1">
    <property type="entry name" value="COBALT-PRECORRIN-7 C(5)-METHYLTRANSFERASE"/>
    <property type="match status" value="1"/>
</dbReference>
<evidence type="ECO:0000313" key="8">
    <source>
        <dbReference type="Proteomes" id="UP000001589"/>
    </source>
</evidence>
<gene>
    <name evidence="7" type="primary">cobL</name>
    <name evidence="7" type="ordered locus">P9515_14291</name>
</gene>
<dbReference type="GO" id="GO:0046025">
    <property type="term" value="F:precorrin-6Y C5,15-methyltransferase (decarboxylating) activity"/>
    <property type="evidence" value="ECO:0007669"/>
    <property type="project" value="UniProtKB-EC"/>
</dbReference>
<dbReference type="Pfam" id="PF00590">
    <property type="entry name" value="TP_methylase"/>
    <property type="match status" value="1"/>
</dbReference>
<dbReference type="InterPro" id="IPR035996">
    <property type="entry name" value="4pyrrol_Methylase_sf"/>
</dbReference>
<dbReference type="EC" id="2.1.1.132" evidence="7"/>
<evidence type="ECO:0000313" key="7">
    <source>
        <dbReference type="EMBL" id="ABM72636.1"/>
    </source>
</evidence>
<dbReference type="InterPro" id="IPR014776">
    <property type="entry name" value="4pyrrole_Mease_sub2"/>
</dbReference>
<keyword evidence="3 7" id="KW-0489">Methyltransferase</keyword>
<dbReference type="SUPFAM" id="SSF53335">
    <property type="entry name" value="S-adenosyl-L-methionine-dependent methyltransferases"/>
    <property type="match status" value="1"/>
</dbReference>
<dbReference type="EMBL" id="CP000552">
    <property type="protein sequence ID" value="ABM72636.1"/>
    <property type="molecule type" value="Genomic_DNA"/>
</dbReference>
<keyword evidence="2" id="KW-0169">Cobalamin biosynthesis</keyword>
<dbReference type="PIRSF" id="PIRSF036428">
    <property type="entry name" value="CobL"/>
    <property type="match status" value="1"/>
</dbReference>
<dbReference type="GO" id="GO:0008276">
    <property type="term" value="F:protein methyltransferase activity"/>
    <property type="evidence" value="ECO:0007669"/>
    <property type="project" value="InterPro"/>
</dbReference>
<dbReference type="InterPro" id="IPR012818">
    <property type="entry name" value="CbiE"/>
</dbReference>
<dbReference type="InterPro" id="IPR006365">
    <property type="entry name" value="Cbl_synth_CobL"/>
</dbReference>
<dbReference type="KEGG" id="pmc:P9515_14291"/>
<evidence type="ECO:0000256" key="5">
    <source>
        <dbReference type="ARBA" id="ARBA00022691"/>
    </source>
</evidence>
<evidence type="ECO:0000256" key="3">
    <source>
        <dbReference type="ARBA" id="ARBA00022603"/>
    </source>
</evidence>
<dbReference type="eggNOG" id="COG2241">
    <property type="taxonomic scope" value="Bacteria"/>
</dbReference>
<dbReference type="NCBIfam" id="TIGR02469">
    <property type="entry name" value="CbiT"/>
    <property type="match status" value="1"/>
</dbReference>
<dbReference type="STRING" id="167542.P9515_14291"/>
<dbReference type="InterPro" id="IPR000878">
    <property type="entry name" value="4pyrrol_Mease"/>
</dbReference>
<keyword evidence="5" id="KW-0949">S-adenosyl-L-methionine</keyword>
<reference evidence="7 8" key="1">
    <citation type="journal article" date="2007" name="PLoS Genet.">
        <title>Patterns and implications of gene gain and loss in the evolution of Prochlorococcus.</title>
        <authorList>
            <person name="Kettler G.C."/>
            <person name="Martiny A.C."/>
            <person name="Huang K."/>
            <person name="Zucker J."/>
            <person name="Coleman M.L."/>
            <person name="Rodrigue S."/>
            <person name="Chen F."/>
            <person name="Lapidus A."/>
            <person name="Ferriera S."/>
            <person name="Johnson J."/>
            <person name="Steglich C."/>
            <person name="Church G.M."/>
            <person name="Richardson P."/>
            <person name="Chisholm S.W."/>
        </authorList>
    </citation>
    <scope>NUCLEOTIDE SEQUENCE [LARGE SCALE GENOMIC DNA]</scope>
    <source>
        <strain evidence="7 8">MIT 9515</strain>
    </source>
</reference>
<dbReference type="PANTHER" id="PTHR43182">
    <property type="entry name" value="COBALT-PRECORRIN-6B C(15)-METHYLTRANSFERASE (DECARBOXYLATING)"/>
    <property type="match status" value="1"/>
</dbReference>
<dbReference type="GO" id="GO:0032259">
    <property type="term" value="P:methylation"/>
    <property type="evidence" value="ECO:0007669"/>
    <property type="project" value="UniProtKB-KW"/>
</dbReference>
<dbReference type="RefSeq" id="WP_011820733.1">
    <property type="nucleotide sequence ID" value="NC_008817.1"/>
</dbReference>
<comment type="pathway">
    <text evidence="1">Cofactor biosynthesis; adenosylcobalamin biosynthesis.</text>
</comment>
<dbReference type="Gene3D" id="3.40.50.150">
    <property type="entry name" value="Vaccinia Virus protein VP39"/>
    <property type="match status" value="1"/>
</dbReference>
<dbReference type="AlphaFoldDB" id="A2BXX5"/>
<name>A2BXX5_PROM5</name>
<protein>
    <submittedName>
        <fullName evidence="7">Putative precorrin-6y methylase</fullName>
        <ecNumber evidence="7">2.1.1.132</ecNumber>
    </submittedName>
</protein>